<proteinExistence type="predicted"/>
<name>A0ABS8U044_9SPHI</name>
<evidence type="ECO:0000313" key="2">
    <source>
        <dbReference type="Proteomes" id="UP001199919"/>
    </source>
</evidence>
<evidence type="ECO:0008006" key="3">
    <source>
        <dbReference type="Google" id="ProtNLM"/>
    </source>
</evidence>
<accession>A0ABS8U044</accession>
<gene>
    <name evidence="1" type="ORF">LT679_00780</name>
</gene>
<dbReference type="RefSeq" id="WP_232174992.1">
    <property type="nucleotide sequence ID" value="NZ_JAJPWV010000001.1"/>
</dbReference>
<dbReference type="Proteomes" id="UP001199919">
    <property type="component" value="Unassembled WGS sequence"/>
</dbReference>
<reference evidence="1 2" key="1">
    <citation type="submission" date="2021-12" db="EMBL/GenBank/DDBJ databases">
        <title>Mucilaginibacter roseus genome.</title>
        <authorList>
            <person name="Ferreira J.R."/>
            <person name="Newman J.D."/>
        </authorList>
    </citation>
    <scope>NUCLEOTIDE SEQUENCE [LARGE SCALE GENOMIC DNA]</scope>
    <source>
        <strain evidence="1 2">LMG 28454</strain>
    </source>
</reference>
<sequence>MKTTKNVRLRFRFAGELYSVTVNSINYTGSLIVSKLRVGHTQFWLILQNGVWRFVSDMPLCRDLKSILVAKVAGLHGLSTQTADQLSPRNGVLLNAVLSVLAIKKDSFV</sequence>
<protein>
    <recommendedName>
        <fullName evidence="3">Transposase</fullName>
    </recommendedName>
</protein>
<dbReference type="EMBL" id="JAJPWV010000001">
    <property type="protein sequence ID" value="MCD8739119.1"/>
    <property type="molecule type" value="Genomic_DNA"/>
</dbReference>
<comment type="caution">
    <text evidence="1">The sequence shown here is derived from an EMBL/GenBank/DDBJ whole genome shotgun (WGS) entry which is preliminary data.</text>
</comment>
<organism evidence="1 2">
    <name type="scientific">Mucilaginibacter roseus</name>
    <dbReference type="NCBI Taxonomy" id="1528868"/>
    <lineage>
        <taxon>Bacteria</taxon>
        <taxon>Pseudomonadati</taxon>
        <taxon>Bacteroidota</taxon>
        <taxon>Sphingobacteriia</taxon>
        <taxon>Sphingobacteriales</taxon>
        <taxon>Sphingobacteriaceae</taxon>
        <taxon>Mucilaginibacter</taxon>
    </lineage>
</organism>
<keyword evidence="2" id="KW-1185">Reference proteome</keyword>
<evidence type="ECO:0000313" key="1">
    <source>
        <dbReference type="EMBL" id="MCD8739119.1"/>
    </source>
</evidence>